<dbReference type="EMBL" id="HBFQ01051391">
    <property type="protein sequence ID" value="CAD8862320.1"/>
    <property type="molecule type" value="Transcribed_RNA"/>
</dbReference>
<dbReference type="AlphaFoldDB" id="A0A7S1AQU8"/>
<evidence type="ECO:0000256" key="6">
    <source>
        <dbReference type="RuleBase" id="RU361228"/>
    </source>
</evidence>
<dbReference type="GO" id="GO:0106274">
    <property type="term" value="F:NAD+-protein-arginine ADP-ribosyltransferase activity"/>
    <property type="evidence" value="ECO:0007669"/>
    <property type="project" value="UniProtKB-EC"/>
</dbReference>
<keyword evidence="6" id="KW-0521">NADP</keyword>
<dbReference type="InterPro" id="IPR000768">
    <property type="entry name" value="ART"/>
</dbReference>
<evidence type="ECO:0000313" key="7">
    <source>
        <dbReference type="EMBL" id="CAD8862320.1"/>
    </source>
</evidence>
<evidence type="ECO:0000256" key="4">
    <source>
        <dbReference type="ARBA" id="ARBA00022695"/>
    </source>
</evidence>
<dbReference type="Pfam" id="PF01129">
    <property type="entry name" value="ART"/>
    <property type="match status" value="1"/>
</dbReference>
<evidence type="ECO:0000256" key="3">
    <source>
        <dbReference type="ARBA" id="ARBA00022679"/>
    </source>
</evidence>
<comment type="catalytic activity">
    <reaction evidence="5 6">
        <text>L-arginyl-[protein] + NAD(+) = N(omega)-(ADP-D-ribosyl)-L-arginyl-[protein] + nicotinamide + H(+)</text>
        <dbReference type="Rhea" id="RHEA:19149"/>
        <dbReference type="Rhea" id="RHEA-COMP:10532"/>
        <dbReference type="Rhea" id="RHEA-COMP:15087"/>
        <dbReference type="ChEBI" id="CHEBI:15378"/>
        <dbReference type="ChEBI" id="CHEBI:17154"/>
        <dbReference type="ChEBI" id="CHEBI:29965"/>
        <dbReference type="ChEBI" id="CHEBI:57540"/>
        <dbReference type="ChEBI" id="CHEBI:142554"/>
        <dbReference type="EC" id="2.4.2.31"/>
    </reaction>
</comment>
<keyword evidence="6" id="KW-0520">NAD</keyword>
<dbReference type="EC" id="2.4.2.31" evidence="6"/>
<evidence type="ECO:0000256" key="5">
    <source>
        <dbReference type="ARBA" id="ARBA00047597"/>
    </source>
</evidence>
<comment type="similarity">
    <text evidence="1 6">Belongs to the Arg-specific ADP-ribosyltransferase family.</text>
</comment>
<keyword evidence="2 6" id="KW-0328">Glycosyltransferase</keyword>
<dbReference type="SUPFAM" id="SSF56399">
    <property type="entry name" value="ADP-ribosylation"/>
    <property type="match status" value="1"/>
</dbReference>
<protein>
    <recommendedName>
        <fullName evidence="6">NAD(P)(+)--arginine ADP-ribosyltransferase</fullName>
        <ecNumber evidence="6">2.4.2.31</ecNumber>
    </recommendedName>
    <alternativeName>
        <fullName evidence="6">Mono(ADP-ribosyl)transferase</fullName>
    </alternativeName>
</protein>
<keyword evidence="4" id="KW-0548">Nucleotidyltransferase</keyword>
<evidence type="ECO:0000256" key="1">
    <source>
        <dbReference type="ARBA" id="ARBA00009558"/>
    </source>
</evidence>
<gene>
    <name evidence="7" type="ORF">NSCI0253_LOCUS36675</name>
</gene>
<dbReference type="GO" id="GO:0016779">
    <property type="term" value="F:nucleotidyltransferase activity"/>
    <property type="evidence" value="ECO:0007669"/>
    <property type="project" value="UniProtKB-KW"/>
</dbReference>
<dbReference type="Gene3D" id="3.90.176.10">
    <property type="entry name" value="Toxin ADP-ribosyltransferase, Chain A, domain 1"/>
    <property type="match status" value="1"/>
</dbReference>
<proteinExistence type="inferred from homology"/>
<reference evidence="7" key="1">
    <citation type="submission" date="2021-01" db="EMBL/GenBank/DDBJ databases">
        <authorList>
            <person name="Corre E."/>
            <person name="Pelletier E."/>
            <person name="Niang G."/>
            <person name="Scheremetjew M."/>
            <person name="Finn R."/>
            <person name="Kale V."/>
            <person name="Holt S."/>
            <person name="Cochrane G."/>
            <person name="Meng A."/>
            <person name="Brown T."/>
            <person name="Cohen L."/>
        </authorList>
    </citation>
    <scope>NUCLEOTIDE SEQUENCE</scope>
</reference>
<evidence type="ECO:0000256" key="2">
    <source>
        <dbReference type="ARBA" id="ARBA00022676"/>
    </source>
</evidence>
<dbReference type="PROSITE" id="PS51996">
    <property type="entry name" value="TR_MART"/>
    <property type="match status" value="1"/>
</dbReference>
<keyword evidence="3 6" id="KW-0808">Transferase</keyword>
<name>A0A7S1AQU8_NOCSC</name>
<accession>A0A7S1AQU8</accession>
<organism evidence="7">
    <name type="scientific">Noctiluca scintillans</name>
    <name type="common">Sea sparkle</name>
    <name type="synonym">Red tide dinoflagellate</name>
    <dbReference type="NCBI Taxonomy" id="2966"/>
    <lineage>
        <taxon>Eukaryota</taxon>
        <taxon>Sar</taxon>
        <taxon>Alveolata</taxon>
        <taxon>Dinophyceae</taxon>
        <taxon>Noctilucales</taxon>
        <taxon>Noctilucaceae</taxon>
        <taxon>Noctiluca</taxon>
    </lineage>
</organism>
<sequence>MAQLHVDELIARAKEHVSMLRENDDQMHQRVTNIEKHGNSLNEKLGRDPSKVYHNIRRMVRVVKQIQQIGLGHKSELLGRYESDDGLLGVCRKSGDGEVEFEVTDVRNKASVKTTSQQPLMWEARLLLVRPHHDKRCWKLDGHVQGDMFVLDSGLQQFSADFSLRRRIWKSVGGLPGHNKLGGETCHPHNTMSKHFAKTIDSKDPSRNDVFAPSTDHIVEACCQEELPRSTGAQLDQKRRQRAVVRMYTEETPLYHLMNKALRQDHLKSLQYFSAFIREFRNVFLVHDAHGDETSIVKPFSGLLWRGVHFDDAEKKLKEYKVGATFVWRAFTSMTTDRSVAESFGNITFQVRCCPQEADFRHGLFVPASISEFSDFPSENEVICPPNTEFKILEVIPARKNFFGVRTHNPLVSCVAHSLGQASARGSQVINKLSLTMPDF</sequence>